<dbReference type="EMBL" id="NIRI02000056">
    <property type="protein sequence ID" value="KAG5443540.1"/>
    <property type="molecule type" value="Genomic_DNA"/>
</dbReference>
<dbReference type="AlphaFoldDB" id="A0A8T1M327"/>
<feature type="compositionally biased region" description="Polar residues" evidence="1">
    <location>
        <begin position="115"/>
        <end position="130"/>
    </location>
</feature>
<organism evidence="2 3">
    <name type="scientific">Clonorchis sinensis</name>
    <name type="common">Chinese liver fluke</name>
    <dbReference type="NCBI Taxonomy" id="79923"/>
    <lineage>
        <taxon>Eukaryota</taxon>
        <taxon>Metazoa</taxon>
        <taxon>Spiralia</taxon>
        <taxon>Lophotrochozoa</taxon>
        <taxon>Platyhelminthes</taxon>
        <taxon>Trematoda</taxon>
        <taxon>Digenea</taxon>
        <taxon>Opisthorchiida</taxon>
        <taxon>Opisthorchiata</taxon>
        <taxon>Opisthorchiidae</taxon>
        <taxon>Clonorchis</taxon>
    </lineage>
</organism>
<reference evidence="2 3" key="1">
    <citation type="journal article" date="2018" name="Biotechnol. Adv.">
        <title>Improved genomic resources and new bioinformatic workflow for the carcinogenic parasite Clonorchis sinensis: Biotechnological implications.</title>
        <authorList>
            <person name="Wang D."/>
            <person name="Korhonen P.K."/>
            <person name="Gasser R.B."/>
            <person name="Young N.D."/>
        </authorList>
    </citation>
    <scope>NUCLEOTIDE SEQUENCE [LARGE SCALE GENOMIC DNA]</scope>
    <source>
        <strain evidence="2">Cs-k2</strain>
    </source>
</reference>
<reference evidence="2 3" key="2">
    <citation type="journal article" date="2021" name="Genomics">
        <title>High-quality reference genome for Clonorchis sinensis.</title>
        <authorList>
            <person name="Young N.D."/>
            <person name="Stroehlein A.J."/>
            <person name="Kinkar L."/>
            <person name="Wang T."/>
            <person name="Sohn W.M."/>
            <person name="Chang B.C.H."/>
            <person name="Kaur P."/>
            <person name="Weisz D."/>
            <person name="Dudchenko O."/>
            <person name="Aiden E.L."/>
            <person name="Korhonen P.K."/>
            <person name="Gasser R.B."/>
        </authorList>
    </citation>
    <scope>NUCLEOTIDE SEQUENCE [LARGE SCALE GENOMIC DNA]</scope>
    <source>
        <strain evidence="2">Cs-k2</strain>
    </source>
</reference>
<keyword evidence="3" id="KW-1185">Reference proteome</keyword>
<accession>A0A8T1M327</accession>
<protein>
    <submittedName>
        <fullName evidence="2">Uncharacterized protein</fullName>
    </submittedName>
</protein>
<feature type="region of interest" description="Disordered" evidence="1">
    <location>
        <begin position="115"/>
        <end position="143"/>
    </location>
</feature>
<feature type="compositionally biased region" description="Low complexity" evidence="1">
    <location>
        <begin position="344"/>
        <end position="356"/>
    </location>
</feature>
<sequence>MMKEIFSFPLEILDGPSGERNFEMYRAEKRSYIQAPLVDPNFDPMVRRLMEPFEINFEMIHMVSYMRKRVNPQEFDCMNSPVLSSEFWLHRLAETSGSQGARVHPPVVTTEVMDIQSTTPKVDKSTQTGAETPRGQPVKAHRGLPGFNTILQCGATKLGESMFTVPNAPSVVYNTPTYGRIDRMFGETVESPSRVQTLETIYDVTAKESATHVVSNKPEQPMDRASNSTHSLLISHDASGTDTVKSRNRSPLVDLSNSAFPSGIQEMPEVQQRSGSRRMLFEIFHDSYLQPSATKPHCPTYKVSESSAESTLVDPSSCHQSVSRATTGSSVEVNGIPLLKDRSTSQPTTATSTAPTIFPNADNMDDTAVFELLDYHLAQAQRNSVTSIKSSARFPPAFSVDSPTRLFERLLGNPDPRTTPHK</sequence>
<dbReference type="OrthoDB" id="6247695at2759"/>
<evidence type="ECO:0000313" key="3">
    <source>
        <dbReference type="Proteomes" id="UP000286415"/>
    </source>
</evidence>
<proteinExistence type="predicted"/>
<feature type="region of interest" description="Disordered" evidence="1">
    <location>
        <begin position="340"/>
        <end position="361"/>
    </location>
</feature>
<evidence type="ECO:0000256" key="1">
    <source>
        <dbReference type="SAM" id="MobiDB-lite"/>
    </source>
</evidence>
<gene>
    <name evidence="2" type="ORF">CSKR_202820</name>
</gene>
<name>A0A8T1M327_CLOSI</name>
<evidence type="ECO:0000313" key="2">
    <source>
        <dbReference type="EMBL" id="KAG5443540.1"/>
    </source>
</evidence>
<comment type="caution">
    <text evidence="2">The sequence shown here is derived from an EMBL/GenBank/DDBJ whole genome shotgun (WGS) entry which is preliminary data.</text>
</comment>
<dbReference type="Proteomes" id="UP000286415">
    <property type="component" value="Unassembled WGS sequence"/>
</dbReference>